<evidence type="ECO:0000313" key="3">
    <source>
        <dbReference type="EMBL" id="CRL27838.1"/>
    </source>
</evidence>
<evidence type="ECO:0000256" key="1">
    <source>
        <dbReference type="SAM" id="SignalP"/>
    </source>
</evidence>
<dbReference type="AlphaFoldDB" id="A0A0G4PNV6"/>
<keyword evidence="4" id="KW-1185">Reference proteome</keyword>
<dbReference type="STRING" id="1429867.A0A0G4PNV6"/>
<evidence type="ECO:0000259" key="2">
    <source>
        <dbReference type="Pfam" id="PF24476"/>
    </source>
</evidence>
<evidence type="ECO:0000313" key="4">
    <source>
        <dbReference type="Proteomes" id="UP000053732"/>
    </source>
</evidence>
<dbReference type="PANTHER" id="PTHR35186:SF4">
    <property type="entry name" value="PRION-INHIBITION AND PROPAGATION HELO DOMAIN-CONTAINING PROTEIN"/>
    <property type="match status" value="1"/>
</dbReference>
<feature type="domain" description="DUF7580" evidence="2">
    <location>
        <begin position="195"/>
        <end position="503"/>
    </location>
</feature>
<dbReference type="EMBL" id="HG793157">
    <property type="protein sequence ID" value="CRL27838.1"/>
    <property type="molecule type" value="Genomic_DNA"/>
</dbReference>
<organism evidence="3 4">
    <name type="scientific">Penicillium camemberti (strain FM 013)</name>
    <dbReference type="NCBI Taxonomy" id="1429867"/>
    <lineage>
        <taxon>Eukaryota</taxon>
        <taxon>Fungi</taxon>
        <taxon>Dikarya</taxon>
        <taxon>Ascomycota</taxon>
        <taxon>Pezizomycotina</taxon>
        <taxon>Eurotiomycetes</taxon>
        <taxon>Eurotiomycetidae</taxon>
        <taxon>Eurotiales</taxon>
        <taxon>Aspergillaceae</taxon>
        <taxon>Penicillium</taxon>
    </lineage>
</organism>
<reference evidence="3 4" key="1">
    <citation type="journal article" date="2014" name="Nat. Commun.">
        <title>Multiple recent horizontal transfers of a large genomic region in cheese making fungi.</title>
        <authorList>
            <person name="Cheeseman K."/>
            <person name="Ropars J."/>
            <person name="Renault P."/>
            <person name="Dupont J."/>
            <person name="Gouzy J."/>
            <person name="Branca A."/>
            <person name="Abraham A.L."/>
            <person name="Ceppi M."/>
            <person name="Conseiller E."/>
            <person name="Debuchy R."/>
            <person name="Malagnac F."/>
            <person name="Goarin A."/>
            <person name="Silar P."/>
            <person name="Lacoste S."/>
            <person name="Sallet E."/>
            <person name="Bensimon A."/>
            <person name="Giraud T."/>
            <person name="Brygoo Y."/>
        </authorList>
    </citation>
    <scope>NUCLEOTIDE SEQUENCE [LARGE SCALE GENOMIC DNA]</scope>
    <source>
        <strain evidence="4">FM 013</strain>
    </source>
</reference>
<gene>
    <name evidence="3" type="ORF">PCAMFM013_S024g000093</name>
</gene>
<name>A0A0G4PNV6_PENC3</name>
<keyword evidence="1" id="KW-0732">Signal</keyword>
<dbReference type="Proteomes" id="UP000053732">
    <property type="component" value="Unassembled WGS sequence"/>
</dbReference>
<proteinExistence type="predicted"/>
<dbReference type="PANTHER" id="PTHR35186">
    <property type="entry name" value="ANK_REP_REGION DOMAIN-CONTAINING PROTEIN"/>
    <property type="match status" value="1"/>
</dbReference>
<dbReference type="Pfam" id="PF24476">
    <property type="entry name" value="DUF7580"/>
    <property type="match status" value="1"/>
</dbReference>
<feature type="signal peptide" evidence="1">
    <location>
        <begin position="1"/>
        <end position="28"/>
    </location>
</feature>
<dbReference type="InterPro" id="IPR056002">
    <property type="entry name" value="DUF7580"/>
</dbReference>
<protein>
    <submittedName>
        <fullName evidence="3">Str. FM013</fullName>
    </submittedName>
</protein>
<accession>A0A0G4PNV6</accession>
<feature type="chain" id="PRO_5005195618" evidence="1">
    <location>
        <begin position="29"/>
        <end position="510"/>
    </location>
</feature>
<sequence>MASGIEVAGLALAVLPLLVNQLDDYVLGIEKIWRLKRYRREFAHYSTLFGAQHAILLNTLEEVLRGIVTSEKAVSELIYNPKGEGWKDPVLQDQLRIRLGRSYDPFMRIMTSLFDLLNHLSAKMRIGVSDIKTSSPFEVKAMLKYLLKEAIYKDLLAKIDETNAILKTLIEQPKHQGQTQELQQLWKYLLPRYKMTRKHAEELFKGIVDGIYWNCGCKEHHCVHFQLQSNPLQVVNERSTITDVSKFRMTFSNTEEATDSWGWAEVEFERWPIGEVPTAPIIQDFCSSLRLTAAQTETRQMMGVLSCGPDSTTQYVIHTIKCIQPPVPKQSLQKMMSHLSRRERIRIAAGLACGVIQLGGSWLKPRWNSSDIDLAVNNDHRALLDFFFLTWSLSAPVSHEAGYSTARRDILVPLGRALVELSTGKSISALKLSGSEDIDEEVTRFDTASKLVEAALYESGTNYAEAVHGCFFWSDRGSLCTEDSTFQDRVFDEVVSPLLRDLVHFEGLSF</sequence>